<dbReference type="GO" id="GO:0005829">
    <property type="term" value="C:cytosol"/>
    <property type="evidence" value="ECO:0007669"/>
    <property type="project" value="TreeGrafter"/>
</dbReference>
<dbReference type="Pfam" id="PF10609">
    <property type="entry name" value="ParA"/>
    <property type="match status" value="1"/>
</dbReference>
<comment type="similarity">
    <text evidence="12">Belongs to the Mrp/NBP35 ATP-binding proteins family. NUBP2/CFD1 subfamily.</text>
</comment>
<dbReference type="EMBL" id="OE187349">
    <property type="protein sequence ID" value="CAD7578320.1"/>
    <property type="molecule type" value="Genomic_DNA"/>
</dbReference>
<comment type="subunit">
    <text evidence="11">Heterotetramer of 2 NUBP1 and 2 NUBP2 chains. Interacts with KIFC1. Interacts with NUBP1.</text>
</comment>
<dbReference type="PROSITE" id="PS01215">
    <property type="entry name" value="MRP"/>
    <property type="match status" value="1"/>
</dbReference>
<dbReference type="GO" id="GO:0140663">
    <property type="term" value="F:ATP-dependent FeS chaperone activity"/>
    <property type="evidence" value="ECO:0007669"/>
    <property type="project" value="InterPro"/>
</dbReference>
<dbReference type="Gene3D" id="3.40.50.300">
    <property type="entry name" value="P-loop containing nucleotide triphosphate hydrolases"/>
    <property type="match status" value="1"/>
</dbReference>
<feature type="binding site" evidence="12">
    <location>
        <begin position="14"/>
        <end position="21"/>
    </location>
    <ligand>
        <name>ATP</name>
        <dbReference type="ChEBI" id="CHEBI:30616"/>
    </ligand>
</feature>
<comment type="subcellular location">
    <subcellularLocation>
        <location evidence="2">Cytoplasm</location>
        <location evidence="2">Cytoskeleton</location>
        <location evidence="2">Cilium axoneme</location>
    </subcellularLocation>
    <subcellularLocation>
        <location evidence="1">Cytoplasm</location>
        <location evidence="1">Cytoskeleton</location>
        <location evidence="1">Microtubule organizing center</location>
        <location evidence="1">Centrosome</location>
        <location evidence="1">Centriole</location>
    </subcellularLocation>
</comment>
<comment type="function">
    <text evidence="10">Component of the cytosolic iron-sulfur (Fe/S) protein assembly (CIA) machinery. Required for maturation of extramitochondrial Fe-S proteins. The NUBP1-NUBP2 heterotetramer forms a Fe-S scaffold complex, mediating the de novo assembly of an Fe-S cluster and its transfer to target apoproteins. Negatively regulates cilium formation and structure.</text>
</comment>
<keyword evidence="9 12" id="KW-0411">Iron-sulfur</keyword>
<dbReference type="InterPro" id="IPR000808">
    <property type="entry name" value="Mrp-like_CS"/>
</dbReference>
<keyword evidence="8 12" id="KW-0408">Iron</keyword>
<dbReference type="GO" id="GO:0005814">
    <property type="term" value="C:centriole"/>
    <property type="evidence" value="ECO:0007669"/>
    <property type="project" value="UniProtKB-SubCell"/>
</dbReference>
<dbReference type="InterPro" id="IPR033756">
    <property type="entry name" value="YlxH/NBP35"/>
</dbReference>
<feature type="binding site" evidence="12">
    <location>
        <position position="185"/>
    </location>
    <ligand>
        <name>[4Fe-4S] cluster</name>
        <dbReference type="ChEBI" id="CHEBI:49883"/>
        <note>ligand shared between dimeric partners</note>
    </ligand>
</feature>
<dbReference type="FunFam" id="3.40.50.300:FF:000796">
    <property type="entry name" value="Cytosolic Fe-S cluster assembly factor NUBP2"/>
    <property type="match status" value="1"/>
</dbReference>
<gene>
    <name evidence="13" type="ORF">TCMB3V08_LOCUS10861</name>
</gene>
<reference evidence="13" key="1">
    <citation type="submission" date="2020-11" db="EMBL/GenBank/DDBJ databases">
        <authorList>
            <person name="Tran Van P."/>
        </authorList>
    </citation>
    <scope>NUCLEOTIDE SEQUENCE</scope>
</reference>
<keyword evidence="7 12" id="KW-0067">ATP-binding</keyword>
<dbReference type="InterPro" id="IPR019591">
    <property type="entry name" value="Mrp/NBP35_ATP-bd"/>
</dbReference>
<proteinExistence type="inferred from homology"/>
<dbReference type="HAMAP" id="MF_03039">
    <property type="entry name" value="NUBP2"/>
    <property type="match status" value="1"/>
</dbReference>
<name>A0A7R9PCN6_TIMCA</name>
<evidence type="ECO:0000256" key="11">
    <source>
        <dbReference type="ARBA" id="ARBA00065349"/>
    </source>
</evidence>
<keyword evidence="3 12" id="KW-0004">4Fe-4S</keyword>
<dbReference type="InterPro" id="IPR028600">
    <property type="entry name" value="NUBP2/Cfd1_eukaryotes"/>
</dbReference>
<evidence type="ECO:0000256" key="12">
    <source>
        <dbReference type="HAMAP-Rule" id="MF_03039"/>
    </source>
</evidence>
<organism evidence="13">
    <name type="scientific">Timema californicum</name>
    <name type="common">California timema</name>
    <name type="synonym">Walking stick</name>
    <dbReference type="NCBI Taxonomy" id="61474"/>
    <lineage>
        <taxon>Eukaryota</taxon>
        <taxon>Metazoa</taxon>
        <taxon>Ecdysozoa</taxon>
        <taxon>Arthropoda</taxon>
        <taxon>Hexapoda</taxon>
        <taxon>Insecta</taxon>
        <taxon>Pterygota</taxon>
        <taxon>Neoptera</taxon>
        <taxon>Polyneoptera</taxon>
        <taxon>Phasmatodea</taxon>
        <taxon>Timematodea</taxon>
        <taxon>Timematoidea</taxon>
        <taxon>Timematidae</taxon>
        <taxon>Timema</taxon>
    </lineage>
</organism>
<evidence type="ECO:0000256" key="1">
    <source>
        <dbReference type="ARBA" id="ARBA00004114"/>
    </source>
</evidence>
<sequence length="373" mass="40746">MLTGVKHVILVLSGKGGVGKSTVSTQLALTLKEAGFKVGILDVDLCGPSVPYLLQLEGKDVHQSPHGWVPVFADKEQRLAVMSIGFLLKDRNDGVVWRGPKKNAMIKQFLTDVYWQDIDYLIIDTPPGTSDEHITVMENLNCDGAVIVTTPQKVAIEDVRKEITFCRKTGIPILGILENMSGFVCPTCSECTNIFSSGGGSSLAELSGVPFLGCLPLDSRVGACGEKGQSCVAELPDSPAAAVFRSLAARLATTGSFDSDSDGDIFKTTLNIFQHFYNSHVNTHYQPISGSFPPQTDRVVFLQTRFSFSYSPLHGQSCHVSRFTEERMNGAKVLVVFADTLVPNTTSRRAMRIEEEWSHRVDCVSQKLKKNTP</sequence>
<evidence type="ECO:0000256" key="2">
    <source>
        <dbReference type="ARBA" id="ARBA00004430"/>
    </source>
</evidence>
<evidence type="ECO:0000256" key="10">
    <source>
        <dbReference type="ARBA" id="ARBA00053368"/>
    </source>
</evidence>
<accession>A0A7R9PCN6</accession>
<keyword evidence="5 12" id="KW-0479">Metal-binding</keyword>
<dbReference type="GO" id="GO:0051539">
    <property type="term" value="F:4 iron, 4 sulfur cluster binding"/>
    <property type="evidence" value="ECO:0007669"/>
    <property type="project" value="UniProtKB-UniRule"/>
</dbReference>
<evidence type="ECO:0000256" key="3">
    <source>
        <dbReference type="ARBA" id="ARBA00022485"/>
    </source>
</evidence>
<dbReference type="GO" id="GO:0046872">
    <property type="term" value="F:metal ion binding"/>
    <property type="evidence" value="ECO:0007669"/>
    <property type="project" value="UniProtKB-KW"/>
</dbReference>
<dbReference type="GO" id="GO:0005634">
    <property type="term" value="C:nucleus"/>
    <property type="evidence" value="ECO:0007669"/>
    <property type="project" value="UniProtKB-ARBA"/>
</dbReference>
<dbReference type="SUPFAM" id="SSF52540">
    <property type="entry name" value="P-loop containing nucleoside triphosphate hydrolases"/>
    <property type="match status" value="1"/>
</dbReference>
<dbReference type="CDD" id="cd02037">
    <property type="entry name" value="Mrp_NBP35"/>
    <property type="match status" value="1"/>
</dbReference>
<dbReference type="GO" id="GO:0005524">
    <property type="term" value="F:ATP binding"/>
    <property type="evidence" value="ECO:0007669"/>
    <property type="project" value="UniProtKB-KW"/>
</dbReference>
<keyword evidence="6 12" id="KW-0547">Nucleotide-binding</keyword>
<keyword evidence="4 12" id="KW-0963">Cytoplasm</keyword>
<dbReference type="GO" id="GO:0016226">
    <property type="term" value="P:iron-sulfur cluster assembly"/>
    <property type="evidence" value="ECO:0007669"/>
    <property type="project" value="UniProtKB-UniRule"/>
</dbReference>
<comment type="cofactor">
    <cofactor evidence="12">
        <name>[4Fe-4S] cluster</name>
        <dbReference type="ChEBI" id="CHEBI:49883"/>
    </cofactor>
    <text evidence="12">Binds 4 [4Fe-4S] clusters per heterotetramer. Contains two stable clusters in the N-termini of NUBP1 and two labile, bridging clusters between subunits of the NUBP1-NUBP2 heterotetramer.</text>
</comment>
<feature type="binding site" evidence="12">
    <location>
        <position position="188"/>
    </location>
    <ligand>
        <name>[4Fe-4S] cluster</name>
        <dbReference type="ChEBI" id="CHEBI:49883"/>
        <note>ligand shared between dimeric partners</note>
    </ligand>
</feature>
<evidence type="ECO:0000313" key="13">
    <source>
        <dbReference type="EMBL" id="CAD7578320.1"/>
    </source>
</evidence>
<dbReference type="GO" id="GO:0005930">
    <property type="term" value="C:axoneme"/>
    <property type="evidence" value="ECO:0007669"/>
    <property type="project" value="UniProtKB-SubCell"/>
</dbReference>
<dbReference type="HAMAP" id="MF_02040">
    <property type="entry name" value="Mrp_NBP35"/>
    <property type="match status" value="1"/>
</dbReference>
<evidence type="ECO:0000256" key="6">
    <source>
        <dbReference type="ARBA" id="ARBA00022741"/>
    </source>
</evidence>
<evidence type="ECO:0000256" key="7">
    <source>
        <dbReference type="ARBA" id="ARBA00022840"/>
    </source>
</evidence>
<evidence type="ECO:0000256" key="5">
    <source>
        <dbReference type="ARBA" id="ARBA00022723"/>
    </source>
</evidence>
<evidence type="ECO:0000256" key="9">
    <source>
        <dbReference type="ARBA" id="ARBA00023014"/>
    </source>
</evidence>
<dbReference type="PANTHER" id="PTHR23264:SF19">
    <property type="entry name" value="CYTOSOLIC FE-S CLUSTER ASSEMBLY FACTOR NUBP2"/>
    <property type="match status" value="1"/>
</dbReference>
<evidence type="ECO:0000256" key="8">
    <source>
        <dbReference type="ARBA" id="ARBA00023004"/>
    </source>
</evidence>
<dbReference type="InterPro" id="IPR027417">
    <property type="entry name" value="P-loop_NTPase"/>
</dbReference>
<dbReference type="AlphaFoldDB" id="A0A7R9PCN6"/>
<protein>
    <recommendedName>
        <fullName evidence="12">Cytosolic Fe-S cluster assembly factor NUBP2 homolog</fullName>
    </recommendedName>
</protein>
<dbReference type="PANTHER" id="PTHR23264">
    <property type="entry name" value="NUCLEOTIDE-BINDING PROTEIN NBP35 YEAST -RELATED"/>
    <property type="match status" value="1"/>
</dbReference>
<evidence type="ECO:0000256" key="4">
    <source>
        <dbReference type="ARBA" id="ARBA00022490"/>
    </source>
</evidence>